<dbReference type="EMBL" id="QFXD01000266">
    <property type="protein sequence ID" value="RDH87404.1"/>
    <property type="molecule type" value="Genomic_DNA"/>
</dbReference>
<dbReference type="Proteomes" id="UP000255508">
    <property type="component" value="Unassembled WGS sequence"/>
</dbReference>
<dbReference type="Pfam" id="PF06172">
    <property type="entry name" value="Cupin_5"/>
    <property type="match status" value="1"/>
</dbReference>
<evidence type="ECO:0000259" key="1">
    <source>
        <dbReference type="Pfam" id="PF06172"/>
    </source>
</evidence>
<dbReference type="AlphaFoldDB" id="A0A370DRU1"/>
<dbReference type="CDD" id="cd06121">
    <property type="entry name" value="cupin_YML079wp"/>
    <property type="match status" value="1"/>
</dbReference>
<comment type="caution">
    <text evidence="2">The sequence shown here is derived from an EMBL/GenBank/DDBJ whole genome shotgun (WGS) entry which is preliminary data.</text>
</comment>
<reference evidence="2 3" key="1">
    <citation type="journal article" date="2018" name="ISME J.">
        <title>Endosymbiont genomes yield clues of tubeworm success.</title>
        <authorList>
            <person name="Li Y."/>
            <person name="Liles M.R."/>
            <person name="Halanych K.M."/>
        </authorList>
    </citation>
    <scope>NUCLEOTIDE SEQUENCE [LARGE SCALE GENOMIC DNA]</scope>
    <source>
        <strain evidence="2">A1422</strain>
    </source>
</reference>
<dbReference type="InterPro" id="IPR014710">
    <property type="entry name" value="RmlC-like_jellyroll"/>
</dbReference>
<name>A0A370DRU1_9GAMM</name>
<dbReference type="SUPFAM" id="SSF51182">
    <property type="entry name" value="RmlC-like cupins"/>
    <property type="match status" value="1"/>
</dbReference>
<accession>A0A370DRU1</accession>
<organism evidence="2 3">
    <name type="scientific">endosymbiont of Lamellibrachia luymesi</name>
    <dbReference type="NCBI Taxonomy" id="2200907"/>
    <lineage>
        <taxon>Bacteria</taxon>
        <taxon>Pseudomonadati</taxon>
        <taxon>Pseudomonadota</taxon>
        <taxon>Gammaproteobacteria</taxon>
        <taxon>sulfur-oxidizing symbionts</taxon>
    </lineage>
</organism>
<dbReference type="PANTHER" id="PTHR33387">
    <property type="entry name" value="RMLC-LIKE JELLY ROLL FOLD PROTEIN"/>
    <property type="match status" value="1"/>
</dbReference>
<dbReference type="Gene3D" id="2.60.120.10">
    <property type="entry name" value="Jelly Rolls"/>
    <property type="match status" value="1"/>
</dbReference>
<evidence type="ECO:0000313" key="2">
    <source>
        <dbReference type="EMBL" id="RDH87404.1"/>
    </source>
</evidence>
<sequence length="165" mass="18695">MKKNQIITHLSLEPHVEGGFFHRTYQSELQTIPTDTGKPRPLLTSIYYLLSNDSPIGYLHQNRSDIIHYFHSGSPLTYHIIHPEGKVERVIMGKDLAAGQKLQLIVKGGCWKATELTTGEYGLVSEAVCPGFDYADMTIATREEIQRLFPKILDELDRLIKSVQD</sequence>
<dbReference type="PANTHER" id="PTHR33387:SF3">
    <property type="entry name" value="DUF985 DOMAIN-CONTAINING PROTEIN"/>
    <property type="match status" value="1"/>
</dbReference>
<dbReference type="InterPro" id="IPR009327">
    <property type="entry name" value="Cupin_DUF985"/>
</dbReference>
<dbReference type="InterPro" id="IPR039935">
    <property type="entry name" value="YML079W-like"/>
</dbReference>
<dbReference type="InterPro" id="IPR011051">
    <property type="entry name" value="RmlC_Cupin_sf"/>
</dbReference>
<gene>
    <name evidence="2" type="ORF">DIZ79_15245</name>
</gene>
<proteinExistence type="predicted"/>
<feature type="domain" description="DUF985" evidence="1">
    <location>
        <begin position="5"/>
        <end position="139"/>
    </location>
</feature>
<evidence type="ECO:0000313" key="3">
    <source>
        <dbReference type="Proteomes" id="UP000255508"/>
    </source>
</evidence>
<protein>
    <submittedName>
        <fullName evidence="2">Cupin</fullName>
    </submittedName>
</protein>